<reference evidence="8" key="1">
    <citation type="submission" date="2016-10" db="EMBL/GenBank/DDBJ databases">
        <authorList>
            <person name="Varghese N."/>
            <person name="Submissions S."/>
        </authorList>
    </citation>
    <scope>NUCLEOTIDE SEQUENCE [LARGE SCALE GENOMIC DNA]</scope>
    <source>
        <strain evidence="8">CCTCC 2012022</strain>
    </source>
</reference>
<dbReference type="CDD" id="cd00495">
    <property type="entry name" value="Ribosomal_L25_TL5_CTC"/>
    <property type="match status" value="1"/>
</dbReference>
<name>A0A1H2G0W9_9GAMM</name>
<dbReference type="SUPFAM" id="SSF50715">
    <property type="entry name" value="Ribosomal protein L25-like"/>
    <property type="match status" value="1"/>
</dbReference>
<sequence>MTNFTLNAQARSDLGKGASRRLRRNANLVPAVVYGGEQAPQSICMEAREVVKLLEDQSVFGSTVALNIDGAVQNVVIKAVQRHPSKGFALHMDFVRA</sequence>
<evidence type="ECO:0000256" key="3">
    <source>
        <dbReference type="ARBA" id="ARBA00022980"/>
    </source>
</evidence>
<proteinExistence type="predicted"/>
<dbReference type="PANTHER" id="PTHR33284">
    <property type="entry name" value="RIBOSOMAL PROTEIN L25/GLN-TRNA SYNTHETASE, ANTI-CODON-BINDING DOMAIN-CONTAINING PROTEIN"/>
    <property type="match status" value="1"/>
</dbReference>
<dbReference type="InterPro" id="IPR011035">
    <property type="entry name" value="Ribosomal_bL25/Gln-tRNA_synth"/>
</dbReference>
<dbReference type="EMBL" id="LT629780">
    <property type="protein sequence ID" value="SDU13140.1"/>
    <property type="molecule type" value="Genomic_DNA"/>
</dbReference>
<feature type="domain" description="Large ribosomal subunit protein bL25 L25" evidence="6">
    <location>
        <begin position="6"/>
        <end position="94"/>
    </location>
</feature>
<evidence type="ECO:0000259" key="6">
    <source>
        <dbReference type="Pfam" id="PF01386"/>
    </source>
</evidence>
<dbReference type="GO" id="GO:0022625">
    <property type="term" value="C:cytosolic large ribosomal subunit"/>
    <property type="evidence" value="ECO:0007669"/>
    <property type="project" value="TreeGrafter"/>
</dbReference>
<gene>
    <name evidence="7" type="ORF">SAMN05216580_1520</name>
</gene>
<keyword evidence="1" id="KW-0699">rRNA-binding</keyword>
<dbReference type="GO" id="GO:0006412">
    <property type="term" value="P:translation"/>
    <property type="evidence" value="ECO:0007669"/>
    <property type="project" value="InterPro"/>
</dbReference>
<dbReference type="Proteomes" id="UP000243063">
    <property type="component" value="Chromosome I"/>
</dbReference>
<dbReference type="AlphaFoldDB" id="A0A1H2G0W9"/>
<evidence type="ECO:0000256" key="2">
    <source>
        <dbReference type="ARBA" id="ARBA00022884"/>
    </source>
</evidence>
<dbReference type="InterPro" id="IPR029751">
    <property type="entry name" value="Ribosomal_L25_dom"/>
</dbReference>
<evidence type="ECO:0000256" key="5">
    <source>
        <dbReference type="ARBA" id="ARBA00035479"/>
    </source>
</evidence>
<accession>A0A1H2G0W9</accession>
<dbReference type="InterPro" id="IPR020056">
    <property type="entry name" value="Rbsml_bL25/Gln-tRNA_synth_N"/>
</dbReference>
<keyword evidence="3 7" id="KW-0689">Ribosomal protein</keyword>
<evidence type="ECO:0000313" key="8">
    <source>
        <dbReference type="Proteomes" id="UP000243063"/>
    </source>
</evidence>
<dbReference type="Pfam" id="PF01386">
    <property type="entry name" value="Ribosomal_L25p"/>
    <property type="match status" value="1"/>
</dbReference>
<dbReference type="PANTHER" id="PTHR33284:SF1">
    <property type="entry name" value="RIBOSOMAL PROTEIN L25_GLN-TRNA SYNTHETASE, ANTI-CODON-BINDING DOMAIN-CONTAINING PROTEIN"/>
    <property type="match status" value="1"/>
</dbReference>
<evidence type="ECO:0000256" key="4">
    <source>
        <dbReference type="ARBA" id="ARBA00023274"/>
    </source>
</evidence>
<evidence type="ECO:0000256" key="1">
    <source>
        <dbReference type="ARBA" id="ARBA00022730"/>
    </source>
</evidence>
<dbReference type="OrthoDB" id="9806411at2"/>
<keyword evidence="8" id="KW-1185">Reference proteome</keyword>
<dbReference type="GO" id="GO:0008097">
    <property type="term" value="F:5S rRNA binding"/>
    <property type="evidence" value="ECO:0007669"/>
    <property type="project" value="TreeGrafter"/>
</dbReference>
<dbReference type="Gene3D" id="2.40.240.10">
    <property type="entry name" value="Ribosomal Protein L25, Chain P"/>
    <property type="match status" value="1"/>
</dbReference>
<keyword evidence="2" id="KW-0694">RNA-binding</keyword>
<evidence type="ECO:0000313" key="7">
    <source>
        <dbReference type="EMBL" id="SDU13140.1"/>
    </source>
</evidence>
<keyword evidence="4" id="KW-0687">Ribonucleoprotein</keyword>
<dbReference type="InterPro" id="IPR020930">
    <property type="entry name" value="Ribosomal_uL5_bac-type"/>
</dbReference>
<protein>
    <recommendedName>
        <fullName evidence="5">50S ribosomal protein L25</fullName>
    </recommendedName>
</protein>
<dbReference type="GO" id="GO:0003735">
    <property type="term" value="F:structural constituent of ribosome"/>
    <property type="evidence" value="ECO:0007669"/>
    <property type="project" value="InterPro"/>
</dbReference>
<dbReference type="NCBIfam" id="NF004612">
    <property type="entry name" value="PRK05943.1"/>
    <property type="match status" value="1"/>
</dbReference>
<organism evidence="7 8">
    <name type="scientific">Geopseudomonas guangdongensis</name>
    <dbReference type="NCBI Taxonomy" id="1245526"/>
    <lineage>
        <taxon>Bacteria</taxon>
        <taxon>Pseudomonadati</taxon>
        <taxon>Pseudomonadota</taxon>
        <taxon>Gammaproteobacteria</taxon>
        <taxon>Pseudomonadales</taxon>
        <taxon>Pseudomonadaceae</taxon>
        <taxon>Geopseudomonas</taxon>
    </lineage>
</organism>
<dbReference type="STRING" id="1245526.SAMN05216580_1520"/>